<dbReference type="HOGENOM" id="CLU_1346986_0_0_9"/>
<dbReference type="KEGG" id="cct:CC1_21700"/>
<evidence type="ECO:0000313" key="1">
    <source>
        <dbReference type="EMBL" id="CBK80870.1"/>
    </source>
</evidence>
<accession>D4J949</accession>
<dbReference type="RefSeq" id="WP_015514438.1">
    <property type="nucleotide sequence ID" value="NC_021009.1"/>
</dbReference>
<dbReference type="PATRIC" id="fig|717962.3.peg.2085"/>
<evidence type="ECO:0000313" key="2">
    <source>
        <dbReference type="Proteomes" id="UP000008798"/>
    </source>
</evidence>
<organism evidence="1 2">
    <name type="scientific">Coprococcus catus GD/7</name>
    <dbReference type="NCBI Taxonomy" id="717962"/>
    <lineage>
        <taxon>Bacteria</taxon>
        <taxon>Bacillati</taxon>
        <taxon>Bacillota</taxon>
        <taxon>Clostridia</taxon>
        <taxon>Lachnospirales</taxon>
        <taxon>Lachnospiraceae</taxon>
        <taxon>Coprococcus</taxon>
    </lineage>
</organism>
<dbReference type="Proteomes" id="UP000008798">
    <property type="component" value="Chromosome"/>
</dbReference>
<proteinExistence type="predicted"/>
<protein>
    <submittedName>
        <fullName evidence="1">Uncharacterized protein</fullName>
    </submittedName>
</protein>
<gene>
    <name evidence="1" type="ORF">CC1_21700</name>
</gene>
<dbReference type="EMBL" id="FP929038">
    <property type="protein sequence ID" value="CBK80870.1"/>
    <property type="molecule type" value="Genomic_DNA"/>
</dbReference>
<reference evidence="1 2" key="1">
    <citation type="submission" date="2010-03" db="EMBL/GenBank/DDBJ databases">
        <title>The genome sequence of Coprococcus catus GD/7.</title>
        <authorList>
            <consortium name="metaHIT consortium -- http://www.metahit.eu/"/>
            <person name="Pajon A."/>
            <person name="Turner K."/>
            <person name="Parkhill J."/>
            <person name="Duncan S."/>
            <person name="Flint H."/>
        </authorList>
    </citation>
    <scope>NUCLEOTIDE SEQUENCE [LARGE SCALE GENOMIC DNA]</scope>
    <source>
        <strain evidence="1 2">GD/7</strain>
    </source>
</reference>
<name>D4J949_9FIRM</name>
<sequence>MTVYDLFSMIGGNGDFSIYTRQYATNNMKYVLLAYGQVNEVSFSTVPYAYCDIAYISVSQNGLNIVLDDKYIFDKNTPQYTYVKSRYFYECELIGLRDNHKAEKTEENSMKEADETEGRICLGNIDEIVDTSVGVDMVGNKLYLGDMVDFEDKHKDGRLFRNTGAIRKIGKRLVIDVIDKDSTVLKSTRLPNFFQYCRAYKID</sequence>
<dbReference type="STRING" id="717962.CC1_21700"/>
<reference evidence="1 2" key="2">
    <citation type="submission" date="2010-03" db="EMBL/GenBank/DDBJ databases">
        <authorList>
            <person name="Pajon A."/>
        </authorList>
    </citation>
    <scope>NUCLEOTIDE SEQUENCE [LARGE SCALE GENOMIC DNA]</scope>
    <source>
        <strain evidence="1 2">GD/7</strain>
    </source>
</reference>
<dbReference type="AlphaFoldDB" id="D4J949"/>